<feature type="transmembrane region" description="Helical" evidence="6">
    <location>
        <begin position="155"/>
        <end position="175"/>
    </location>
</feature>
<dbReference type="RefSeq" id="WP_208150321.1">
    <property type="nucleotide sequence ID" value="NZ_JAGETV010000016.1"/>
</dbReference>
<name>A0ABS3Q5U6_9GAMM</name>
<keyword evidence="3 6" id="KW-0812">Transmembrane</keyword>
<dbReference type="Proteomes" id="UP000664835">
    <property type="component" value="Unassembled WGS sequence"/>
</dbReference>
<dbReference type="Gene3D" id="1.20.1740.10">
    <property type="entry name" value="Amino acid/polyamine transporter I"/>
    <property type="match status" value="1"/>
</dbReference>
<feature type="transmembrane region" description="Helical" evidence="6">
    <location>
        <begin position="39"/>
        <end position="63"/>
    </location>
</feature>
<organism evidence="7 8">
    <name type="scientific">Thiomicrorhabdus marina</name>
    <dbReference type="NCBI Taxonomy" id="2818442"/>
    <lineage>
        <taxon>Bacteria</taxon>
        <taxon>Pseudomonadati</taxon>
        <taxon>Pseudomonadota</taxon>
        <taxon>Gammaproteobacteria</taxon>
        <taxon>Thiotrichales</taxon>
        <taxon>Piscirickettsiaceae</taxon>
        <taxon>Thiomicrorhabdus</taxon>
    </lineage>
</organism>
<dbReference type="PANTHER" id="PTHR42770:SF11">
    <property type="entry name" value="INNER MEMBRANE TRANSPORT PROTEIN YBAT"/>
    <property type="match status" value="1"/>
</dbReference>
<evidence type="ECO:0000256" key="2">
    <source>
        <dbReference type="ARBA" id="ARBA00022475"/>
    </source>
</evidence>
<feature type="transmembrane region" description="Helical" evidence="6">
    <location>
        <begin position="375"/>
        <end position="393"/>
    </location>
</feature>
<evidence type="ECO:0000256" key="1">
    <source>
        <dbReference type="ARBA" id="ARBA00004651"/>
    </source>
</evidence>
<evidence type="ECO:0000256" key="5">
    <source>
        <dbReference type="ARBA" id="ARBA00023136"/>
    </source>
</evidence>
<feature type="transmembrane region" description="Helical" evidence="6">
    <location>
        <begin position="124"/>
        <end position="143"/>
    </location>
</feature>
<reference evidence="7 8" key="1">
    <citation type="submission" date="2021-03" db="EMBL/GenBank/DDBJ databases">
        <title>Thiomicrorhabdus sp.nov.,novel sulfur-oxidizing bacteria isolated from coastal sediment.</title>
        <authorList>
            <person name="Liu X."/>
        </authorList>
    </citation>
    <scope>NUCLEOTIDE SEQUENCE [LARGE SCALE GENOMIC DNA]</scope>
    <source>
        <strain evidence="7 8">6S2-11</strain>
    </source>
</reference>
<evidence type="ECO:0000256" key="3">
    <source>
        <dbReference type="ARBA" id="ARBA00022692"/>
    </source>
</evidence>
<feature type="transmembrane region" description="Helical" evidence="6">
    <location>
        <begin position="187"/>
        <end position="205"/>
    </location>
</feature>
<dbReference type="Pfam" id="PF13520">
    <property type="entry name" value="AA_permease_2"/>
    <property type="match status" value="1"/>
</dbReference>
<dbReference type="InterPro" id="IPR050367">
    <property type="entry name" value="APC_superfamily"/>
</dbReference>
<dbReference type="InterPro" id="IPR002293">
    <property type="entry name" value="AA/rel_permease1"/>
</dbReference>
<keyword evidence="8" id="KW-1185">Reference proteome</keyword>
<dbReference type="PANTHER" id="PTHR42770">
    <property type="entry name" value="AMINO ACID TRANSPORTER-RELATED"/>
    <property type="match status" value="1"/>
</dbReference>
<feature type="transmembrane region" description="Helical" evidence="6">
    <location>
        <begin position="12"/>
        <end position="33"/>
    </location>
</feature>
<dbReference type="PIRSF" id="PIRSF006060">
    <property type="entry name" value="AA_transporter"/>
    <property type="match status" value="1"/>
</dbReference>
<feature type="transmembrane region" description="Helical" evidence="6">
    <location>
        <begin position="320"/>
        <end position="339"/>
    </location>
</feature>
<accession>A0ABS3Q5U6</accession>
<keyword evidence="5 6" id="KW-0472">Membrane</keyword>
<gene>
    <name evidence="7" type="ORF">J3998_08970</name>
</gene>
<evidence type="ECO:0000256" key="6">
    <source>
        <dbReference type="SAM" id="Phobius"/>
    </source>
</evidence>
<evidence type="ECO:0000313" key="7">
    <source>
        <dbReference type="EMBL" id="MBO1927705.1"/>
    </source>
</evidence>
<evidence type="ECO:0000313" key="8">
    <source>
        <dbReference type="Proteomes" id="UP000664835"/>
    </source>
</evidence>
<sequence length="434" mass="46909">MEKELAQTRTVGLIGAVSIGVGGMVGGGIFAVLGEAVSFAGGATPLAFLFAGLIALLTAYSYAKLSVHFQNRGGTVYFVDQTFNHNLLSGSLNLFLWLSYLVTISLYAKAFSSYAQTFFDSPSVWIAHLLISLAIILPMLINLISSGFVSRSETFIVGIKLILLLLIMSFGAATIDPVRVEPANWSPLLSVFAAGMIIFVAYEGFELIANSAEEIKRPERNLPRALYISVVGVLILYIGIALVVVGSVPQEKLLQAKDYALAIAAEPALGEFGFQLVAIAALMATFSAINATIYGNARLGYLLAKEGELPEALDHQKHQIPINGILTIAVISLLLANSIDLTEIAIIGSAGFLLIFSIVNFSAYKLRAQIGANRWIVLLAFLASSIALLVLLYETLITNPVAISVFAGFIAVSVIFEWFYGRIIRQHWFTRRYS</sequence>
<comment type="caution">
    <text evidence="7">The sequence shown here is derived from an EMBL/GenBank/DDBJ whole genome shotgun (WGS) entry which is preliminary data.</text>
</comment>
<feature type="transmembrane region" description="Helical" evidence="6">
    <location>
        <begin position="399"/>
        <end position="420"/>
    </location>
</feature>
<evidence type="ECO:0000256" key="4">
    <source>
        <dbReference type="ARBA" id="ARBA00022989"/>
    </source>
</evidence>
<protein>
    <submittedName>
        <fullName evidence="7">Amino acid permease</fullName>
    </submittedName>
</protein>
<comment type="subcellular location">
    <subcellularLocation>
        <location evidence="1">Cell membrane</location>
        <topology evidence="1">Multi-pass membrane protein</topology>
    </subcellularLocation>
</comment>
<proteinExistence type="predicted"/>
<feature type="transmembrane region" description="Helical" evidence="6">
    <location>
        <begin position="345"/>
        <end position="363"/>
    </location>
</feature>
<feature type="transmembrane region" description="Helical" evidence="6">
    <location>
        <begin position="276"/>
        <end position="299"/>
    </location>
</feature>
<dbReference type="EMBL" id="JAGETV010000016">
    <property type="protein sequence ID" value="MBO1927705.1"/>
    <property type="molecule type" value="Genomic_DNA"/>
</dbReference>
<keyword evidence="4 6" id="KW-1133">Transmembrane helix</keyword>
<feature type="transmembrane region" description="Helical" evidence="6">
    <location>
        <begin position="226"/>
        <end position="248"/>
    </location>
</feature>
<keyword evidence="2" id="KW-1003">Cell membrane</keyword>